<evidence type="ECO:0000313" key="2">
    <source>
        <dbReference type="Proteomes" id="UP000246740"/>
    </source>
</evidence>
<reference evidence="1 2" key="1">
    <citation type="journal article" date="2018" name="Mol. Biol. Evol.">
        <title>Broad Genomic Sampling Reveals a Smut Pathogenic Ancestry of the Fungal Clade Ustilaginomycotina.</title>
        <authorList>
            <person name="Kijpornyongpan T."/>
            <person name="Mondo S.J."/>
            <person name="Barry K."/>
            <person name="Sandor L."/>
            <person name="Lee J."/>
            <person name="Lipzen A."/>
            <person name="Pangilinan J."/>
            <person name="LaButti K."/>
            <person name="Hainaut M."/>
            <person name="Henrissat B."/>
            <person name="Grigoriev I.V."/>
            <person name="Spatafora J.W."/>
            <person name="Aime M.C."/>
        </authorList>
    </citation>
    <scope>NUCLEOTIDE SEQUENCE [LARGE SCALE GENOMIC DNA]</scope>
    <source>
        <strain evidence="1 2">MCA 3645</strain>
    </source>
</reference>
<evidence type="ECO:0000313" key="1">
    <source>
        <dbReference type="EMBL" id="PWZ02659.1"/>
    </source>
</evidence>
<organism evidence="1 2">
    <name type="scientific">Testicularia cyperi</name>
    <dbReference type="NCBI Taxonomy" id="1882483"/>
    <lineage>
        <taxon>Eukaryota</taxon>
        <taxon>Fungi</taxon>
        <taxon>Dikarya</taxon>
        <taxon>Basidiomycota</taxon>
        <taxon>Ustilaginomycotina</taxon>
        <taxon>Ustilaginomycetes</taxon>
        <taxon>Ustilaginales</taxon>
        <taxon>Anthracoideaceae</taxon>
        <taxon>Testicularia</taxon>
    </lineage>
</organism>
<dbReference type="EMBL" id="KZ819188">
    <property type="protein sequence ID" value="PWZ02659.1"/>
    <property type="molecule type" value="Genomic_DNA"/>
</dbReference>
<dbReference type="Proteomes" id="UP000246740">
    <property type="component" value="Unassembled WGS sequence"/>
</dbReference>
<protein>
    <submittedName>
        <fullName evidence="1">Uncharacterized protein</fullName>
    </submittedName>
</protein>
<dbReference type="AlphaFoldDB" id="A0A317XZ84"/>
<accession>A0A317XZ84</accession>
<keyword evidence="2" id="KW-1185">Reference proteome</keyword>
<dbReference type="InParanoid" id="A0A317XZ84"/>
<name>A0A317XZ84_9BASI</name>
<sequence length="72" mass="8045">MPPFSWCWCCTVCCRSIQQLSWPWRTASAWSHTAMSVFFLSISASATSPVQGDPSWMRVEANSTAALFPLND</sequence>
<proteinExistence type="predicted"/>
<gene>
    <name evidence="1" type="ORF">BCV70DRAFT_196902</name>
</gene>